<evidence type="ECO:0000256" key="4">
    <source>
        <dbReference type="ARBA" id="ARBA00022833"/>
    </source>
</evidence>
<evidence type="ECO:0000256" key="2">
    <source>
        <dbReference type="ARBA" id="ARBA00022737"/>
    </source>
</evidence>
<dbReference type="STRING" id="1805483.A0A177ECC0"/>
<keyword evidence="8" id="KW-1185">Reference proteome</keyword>
<dbReference type="PROSITE" id="PS50103">
    <property type="entry name" value="ZF_C3H1"/>
    <property type="match status" value="2"/>
</dbReference>
<dbReference type="EMBL" id="LTDL01000042">
    <property type="protein sequence ID" value="OAG28812.1"/>
    <property type="molecule type" value="Genomic_DNA"/>
</dbReference>
<evidence type="ECO:0000313" key="7">
    <source>
        <dbReference type="EMBL" id="OAG28812.1"/>
    </source>
</evidence>
<dbReference type="GO" id="GO:0008270">
    <property type="term" value="F:zinc ion binding"/>
    <property type="evidence" value="ECO:0007669"/>
    <property type="project" value="UniProtKB-KW"/>
</dbReference>
<keyword evidence="3 5" id="KW-0863">Zinc-finger</keyword>
<keyword evidence="4 5" id="KW-0862">Zinc</keyword>
<evidence type="ECO:0000256" key="1">
    <source>
        <dbReference type="ARBA" id="ARBA00022723"/>
    </source>
</evidence>
<dbReference type="Gene3D" id="4.10.1000.10">
    <property type="entry name" value="Zinc finger, CCCH-type"/>
    <property type="match status" value="2"/>
</dbReference>
<evidence type="ECO:0000259" key="6">
    <source>
        <dbReference type="PROSITE" id="PS50103"/>
    </source>
</evidence>
<dbReference type="SUPFAM" id="SSF90229">
    <property type="entry name" value="CCCH zinc finger"/>
    <property type="match status" value="2"/>
</dbReference>
<proteinExistence type="predicted"/>
<feature type="domain" description="C3H1-type" evidence="6">
    <location>
        <begin position="42"/>
        <end position="70"/>
    </location>
</feature>
<feature type="zinc finger region" description="C3H1-type" evidence="5">
    <location>
        <begin position="80"/>
        <end position="108"/>
    </location>
</feature>
<dbReference type="GO" id="GO:0003729">
    <property type="term" value="F:mRNA binding"/>
    <property type="evidence" value="ECO:0007669"/>
    <property type="project" value="InterPro"/>
</dbReference>
<protein>
    <recommendedName>
        <fullName evidence="6">C3H1-type domain-containing protein</fullName>
    </recommendedName>
</protein>
<accession>A0A177ECC0</accession>
<keyword evidence="1 5" id="KW-0479">Metal-binding</keyword>
<dbReference type="RefSeq" id="XP_067543557.1">
    <property type="nucleotide sequence ID" value="XM_067688369.1"/>
</dbReference>
<dbReference type="VEuPathDB" id="MicrosporidiaDB:NEDG_00951"/>
<dbReference type="SMART" id="SM00356">
    <property type="entry name" value="ZnF_C3H1"/>
    <property type="match status" value="2"/>
</dbReference>
<dbReference type="InterPro" id="IPR045877">
    <property type="entry name" value="ZFP36-like"/>
</dbReference>
<comment type="caution">
    <text evidence="7">The sequence shown here is derived from an EMBL/GenBank/DDBJ whole genome shotgun (WGS) entry which is preliminary data.</text>
</comment>
<keyword evidence="2" id="KW-0677">Repeat</keyword>
<dbReference type="Proteomes" id="UP000185944">
    <property type="component" value="Unassembled WGS sequence"/>
</dbReference>
<dbReference type="InterPro" id="IPR000571">
    <property type="entry name" value="Znf_CCCH"/>
</dbReference>
<sequence>MDGGQEMFEIKVSSKDFQGVAILHEKERRRPRRAISKKKISLYKTEICKSFETSNFCAYGDKCQFAHSLEELRDVERHPRYKTELCKTYTTQGSCSYGKRCCFIHAGPKGDKDTDLQDARNLPGDWKTPGVADTESDSLEMNEISVEETIKTLNILTEEESEKLQLLSKFKVKTSFQKQRHSFMHPRPSEQKEFVTTKHSSSLMWIKAHMCFIFVDTGSKIIAIKPLGKAPGSVTLGKALGWC</sequence>
<reference evidence="7 8" key="1">
    <citation type="submission" date="2016-02" db="EMBL/GenBank/DDBJ databases">
        <title>Discovery of a natural microsporidian pathogen with a broad tissue tropism in Caenorhabditis elegans.</title>
        <authorList>
            <person name="Luallen R.J."/>
            <person name="Reinke A.W."/>
            <person name="Tong L."/>
            <person name="Botts M.R."/>
            <person name="Felix M.-A."/>
            <person name="Troemel E.R."/>
        </authorList>
    </citation>
    <scope>NUCLEOTIDE SEQUENCE [LARGE SCALE GENOMIC DNA]</scope>
    <source>
        <strain evidence="7 8">JUm2807</strain>
    </source>
</reference>
<dbReference type="GeneID" id="93647301"/>
<dbReference type="PANTHER" id="PTHR12547:SF18">
    <property type="entry name" value="PROTEIN TIS11"/>
    <property type="match status" value="1"/>
</dbReference>
<gene>
    <name evidence="7" type="ORF">NEDG_00951</name>
</gene>
<dbReference type="FunFam" id="4.10.1000.10:FF:000002">
    <property type="entry name" value="Zinc finger protein 36, C3H1 type-like 1"/>
    <property type="match status" value="1"/>
</dbReference>
<feature type="domain" description="C3H1-type" evidence="6">
    <location>
        <begin position="80"/>
        <end position="108"/>
    </location>
</feature>
<dbReference type="AlphaFoldDB" id="A0A177ECC0"/>
<evidence type="ECO:0000256" key="3">
    <source>
        <dbReference type="ARBA" id="ARBA00022771"/>
    </source>
</evidence>
<dbReference type="InterPro" id="IPR036855">
    <property type="entry name" value="Znf_CCCH_sf"/>
</dbReference>
<evidence type="ECO:0000313" key="8">
    <source>
        <dbReference type="Proteomes" id="UP000185944"/>
    </source>
</evidence>
<organism evidence="7 8">
    <name type="scientific">Nematocida displodere</name>
    <dbReference type="NCBI Taxonomy" id="1805483"/>
    <lineage>
        <taxon>Eukaryota</taxon>
        <taxon>Fungi</taxon>
        <taxon>Fungi incertae sedis</taxon>
        <taxon>Microsporidia</taxon>
        <taxon>Nematocida</taxon>
    </lineage>
</organism>
<feature type="zinc finger region" description="C3H1-type" evidence="5">
    <location>
        <begin position="42"/>
        <end position="70"/>
    </location>
</feature>
<dbReference type="Pfam" id="PF00642">
    <property type="entry name" value="zf-CCCH"/>
    <property type="match status" value="2"/>
</dbReference>
<dbReference type="PANTHER" id="PTHR12547">
    <property type="entry name" value="CCCH ZINC FINGER/TIS11-RELATED"/>
    <property type="match status" value="1"/>
</dbReference>
<dbReference type="OrthoDB" id="410307at2759"/>
<dbReference type="FunFam" id="4.10.1000.10:FF:000001">
    <property type="entry name" value="zinc finger CCCH domain-containing protein 15-like"/>
    <property type="match status" value="1"/>
</dbReference>
<evidence type="ECO:0000256" key="5">
    <source>
        <dbReference type="PROSITE-ProRule" id="PRU00723"/>
    </source>
</evidence>
<name>A0A177ECC0_9MICR</name>